<evidence type="ECO:0000313" key="2">
    <source>
        <dbReference type="Proteomes" id="UP000838756"/>
    </source>
</evidence>
<protein>
    <submittedName>
        <fullName evidence="1">Jg4447 protein</fullName>
    </submittedName>
</protein>
<accession>A0A8S4S6V2</accession>
<proteinExistence type="predicted"/>
<reference evidence="1" key="1">
    <citation type="submission" date="2022-03" db="EMBL/GenBank/DDBJ databases">
        <authorList>
            <person name="Lindestad O."/>
        </authorList>
    </citation>
    <scope>NUCLEOTIDE SEQUENCE</scope>
</reference>
<dbReference type="Proteomes" id="UP000838756">
    <property type="component" value="Unassembled WGS sequence"/>
</dbReference>
<evidence type="ECO:0000313" key="1">
    <source>
        <dbReference type="EMBL" id="CAH2245340.1"/>
    </source>
</evidence>
<dbReference type="AlphaFoldDB" id="A0A8S4S6V2"/>
<sequence>MDGHIARSIDGRWGSKVLERRPHTAKRSVVRPPTRLTDIKRVAGNKRPRTVDFGTPYKRPVHFNRLK</sequence>
<gene>
    <name evidence="1" type="primary">jg4447</name>
    <name evidence="1" type="ORF">PAEG_LOCUS21072</name>
</gene>
<organism evidence="1 2">
    <name type="scientific">Pararge aegeria aegeria</name>
    <dbReference type="NCBI Taxonomy" id="348720"/>
    <lineage>
        <taxon>Eukaryota</taxon>
        <taxon>Metazoa</taxon>
        <taxon>Ecdysozoa</taxon>
        <taxon>Arthropoda</taxon>
        <taxon>Hexapoda</taxon>
        <taxon>Insecta</taxon>
        <taxon>Pterygota</taxon>
        <taxon>Neoptera</taxon>
        <taxon>Endopterygota</taxon>
        <taxon>Lepidoptera</taxon>
        <taxon>Glossata</taxon>
        <taxon>Ditrysia</taxon>
        <taxon>Papilionoidea</taxon>
        <taxon>Nymphalidae</taxon>
        <taxon>Satyrinae</taxon>
        <taxon>Satyrini</taxon>
        <taxon>Parargina</taxon>
        <taxon>Pararge</taxon>
    </lineage>
</organism>
<comment type="caution">
    <text evidence="1">The sequence shown here is derived from an EMBL/GenBank/DDBJ whole genome shotgun (WGS) entry which is preliminary data.</text>
</comment>
<keyword evidence="2" id="KW-1185">Reference proteome</keyword>
<dbReference type="OrthoDB" id="6938952at2759"/>
<dbReference type="EMBL" id="CAKXAJ010025905">
    <property type="protein sequence ID" value="CAH2245340.1"/>
    <property type="molecule type" value="Genomic_DNA"/>
</dbReference>
<name>A0A8S4S6V2_9NEOP</name>